<feature type="transmembrane region" description="Helical" evidence="1">
    <location>
        <begin position="21"/>
        <end position="38"/>
    </location>
</feature>
<dbReference type="CTD" id="68918418"/>
<proteinExistence type="predicted"/>
<dbReference type="PANTHER" id="PTHR45830:SF17">
    <property type="entry name" value="G PROTEIN-COUPLED RECEPTOR"/>
    <property type="match status" value="1"/>
</dbReference>
<feature type="transmembrane region" description="Helical" evidence="1">
    <location>
        <begin position="215"/>
        <end position="242"/>
    </location>
</feature>
<dbReference type="FunCoup" id="B6IHU7">
    <property type="interactions" value="1"/>
</dbReference>
<keyword evidence="1" id="KW-1133">Transmembrane helix</keyword>
<gene>
    <name evidence="2 4" type="ORF">CBG26954</name>
    <name evidence="2" type="ORF">CBG_26954</name>
</gene>
<dbReference type="OMA" id="CAFMSEF"/>
<dbReference type="HOGENOM" id="CLU_067413_0_0_1"/>
<name>B6IHU7_CAEBR</name>
<dbReference type="EMBL" id="HE600935">
    <property type="protein sequence ID" value="CAR99477.1"/>
    <property type="molecule type" value="Genomic_DNA"/>
</dbReference>
<dbReference type="RefSeq" id="XP_045099040.1">
    <property type="nucleotide sequence ID" value="XM_045236811.1"/>
</dbReference>
<sequence>MSANNTRNLAADGFQRILTNIINLVSFLLLLVSSYVIFKFNKSRISPYSPILYLSCAFMSEFYLGTVLNVVVLLPVPGFYCIGWAKNSNDLMKLIHVVSFVAIKPLIEGRPLQARSLQILAYKLFLLQGEILFIILVLKLQTVSRNDSVFKLNCFIQTLVILVPLMFNSSIAFVIIIQSNFSKHYTDVYISDNLPYHEFLRRYEFVWILTAFKEYIGFAAVLCCSLGQIFVLVFLGYVLILYELERQATSLSKEARKEWKEFIDKIRNHGAITVVFFCALPFSGFVQLFVEEETDVSFPVAFAFLIFVSAPVAANLLFLWNDPAYRSQLFCKFSNRNRRRQPNQIRVTSKEML</sequence>
<reference evidence="2 3" key="2">
    <citation type="journal article" date="2011" name="PLoS Genet.">
        <title>Caenorhabditis briggsae recombinant inbred line genotypes reveal inter-strain incompatibility and the evolution of recombination.</title>
        <authorList>
            <person name="Ross J.A."/>
            <person name="Koboldt D.C."/>
            <person name="Staisch J.E."/>
            <person name="Chamberlin H.M."/>
            <person name="Gupta B.P."/>
            <person name="Miller R.D."/>
            <person name="Baird S.E."/>
            <person name="Haag E.S."/>
        </authorList>
    </citation>
    <scope>NUCLEOTIDE SEQUENCE [LARGE SCALE GENOMIC DNA]</scope>
    <source>
        <strain evidence="2 3">AF16</strain>
    </source>
</reference>
<evidence type="ECO:0000256" key="1">
    <source>
        <dbReference type="SAM" id="Phobius"/>
    </source>
</evidence>
<evidence type="ECO:0000313" key="3">
    <source>
        <dbReference type="Proteomes" id="UP000008549"/>
    </source>
</evidence>
<organism evidence="2 3">
    <name type="scientific">Caenorhabditis briggsae</name>
    <dbReference type="NCBI Taxonomy" id="6238"/>
    <lineage>
        <taxon>Eukaryota</taxon>
        <taxon>Metazoa</taxon>
        <taxon>Ecdysozoa</taxon>
        <taxon>Nematoda</taxon>
        <taxon>Chromadorea</taxon>
        <taxon>Rhabditida</taxon>
        <taxon>Rhabditina</taxon>
        <taxon>Rhabditomorpha</taxon>
        <taxon>Rhabditoidea</taxon>
        <taxon>Rhabditidae</taxon>
        <taxon>Peloderinae</taxon>
        <taxon>Caenorhabditis</taxon>
    </lineage>
</organism>
<keyword evidence="1" id="KW-0472">Membrane</keyword>
<feature type="transmembrane region" description="Helical" evidence="1">
    <location>
        <begin position="152"/>
        <end position="177"/>
    </location>
</feature>
<keyword evidence="1" id="KW-0812">Transmembrane</keyword>
<dbReference type="PANTHER" id="PTHR45830">
    <property type="entry name" value="SERPENTINE RECEPTOR, CLASS I"/>
    <property type="match status" value="1"/>
</dbReference>
<dbReference type="Proteomes" id="UP000008549">
    <property type="component" value="Unassembled WGS sequence"/>
</dbReference>
<dbReference type="AlphaFoldDB" id="B6IHU7"/>
<dbReference type="KEGG" id="cbr:CBG_26954"/>
<evidence type="ECO:0000313" key="4">
    <source>
        <dbReference type="WormBase" id="CBG26954"/>
    </source>
</evidence>
<dbReference type="eggNOG" id="ENOG502TJP2">
    <property type="taxonomic scope" value="Eukaryota"/>
</dbReference>
<dbReference type="GeneID" id="68918418"/>
<feature type="transmembrane region" description="Helical" evidence="1">
    <location>
        <begin position="50"/>
        <end position="79"/>
    </location>
</feature>
<feature type="transmembrane region" description="Helical" evidence="1">
    <location>
        <begin position="296"/>
        <end position="320"/>
    </location>
</feature>
<feature type="transmembrane region" description="Helical" evidence="1">
    <location>
        <begin position="270"/>
        <end position="290"/>
    </location>
</feature>
<accession>B6IHU7</accession>
<reference evidence="2 3" key="1">
    <citation type="journal article" date="2003" name="PLoS Biol.">
        <title>The genome sequence of Caenorhabditis briggsae: a platform for comparative genomics.</title>
        <authorList>
            <person name="Stein L.D."/>
            <person name="Bao Z."/>
            <person name="Blasiar D."/>
            <person name="Blumenthal T."/>
            <person name="Brent M.R."/>
            <person name="Chen N."/>
            <person name="Chinwalla A."/>
            <person name="Clarke L."/>
            <person name="Clee C."/>
            <person name="Coghlan A."/>
            <person name="Coulson A."/>
            <person name="D'Eustachio P."/>
            <person name="Fitch D.H."/>
            <person name="Fulton L.A."/>
            <person name="Fulton R.E."/>
            <person name="Griffiths-Jones S."/>
            <person name="Harris T.W."/>
            <person name="Hillier L.W."/>
            <person name="Kamath R."/>
            <person name="Kuwabara P.E."/>
            <person name="Mardis E.R."/>
            <person name="Marra M.A."/>
            <person name="Miner T.L."/>
            <person name="Minx P."/>
            <person name="Mullikin J.C."/>
            <person name="Plumb R.W."/>
            <person name="Rogers J."/>
            <person name="Schein J.E."/>
            <person name="Sohrmann M."/>
            <person name="Spieth J."/>
            <person name="Stajich J.E."/>
            <person name="Wei C."/>
            <person name="Willey D."/>
            <person name="Wilson R.K."/>
            <person name="Durbin R."/>
            <person name="Waterston R.H."/>
        </authorList>
    </citation>
    <scope>NUCLEOTIDE SEQUENCE [LARGE SCALE GENOMIC DNA]</scope>
    <source>
        <strain evidence="2 3">AF16</strain>
    </source>
</reference>
<keyword evidence="3" id="KW-1185">Reference proteome</keyword>
<dbReference type="InParanoid" id="B6IHU7"/>
<dbReference type="WormBase" id="CBG26954">
    <property type="protein sequence ID" value="CBP32202"/>
    <property type="gene ID" value="WBGene00088368"/>
</dbReference>
<protein>
    <submittedName>
        <fullName evidence="2">Protein CBG26954</fullName>
    </submittedName>
</protein>
<evidence type="ECO:0000313" key="2">
    <source>
        <dbReference type="EMBL" id="CAR99477.1"/>
    </source>
</evidence>